<dbReference type="InterPro" id="IPR021456">
    <property type="entry name" value="DUF3107"/>
</dbReference>
<proteinExistence type="predicted"/>
<sequence>MEVRIGIKDSPRELTFETTSTASEVRTLVEEALTSGAALVSLTDVKGNQFLVATGSISFVELGGEATRKVGFIS</sequence>
<gene>
    <name evidence="1" type="ORF">JOF28_000044</name>
</gene>
<dbReference type="EMBL" id="JAFIDA010000001">
    <property type="protein sequence ID" value="MBP1324812.1"/>
    <property type="molecule type" value="Genomic_DNA"/>
</dbReference>
<dbReference type="RefSeq" id="WP_209703939.1">
    <property type="nucleotide sequence ID" value="NZ_JAFIDA010000001.1"/>
</dbReference>
<protein>
    <recommendedName>
        <fullName evidence="3">ATP-binding protein</fullName>
    </recommendedName>
</protein>
<evidence type="ECO:0000313" key="1">
    <source>
        <dbReference type="EMBL" id="MBP1324812.1"/>
    </source>
</evidence>
<reference evidence="1" key="1">
    <citation type="submission" date="2021-02" db="EMBL/GenBank/DDBJ databases">
        <title>Sequencing the genomes of 1000 actinobacteria strains.</title>
        <authorList>
            <person name="Klenk H.-P."/>
        </authorList>
    </citation>
    <scope>NUCLEOTIDE SEQUENCE</scope>
    <source>
        <strain evidence="1">DSM 22850</strain>
    </source>
</reference>
<accession>A0A940T298</accession>
<evidence type="ECO:0000313" key="2">
    <source>
        <dbReference type="Proteomes" id="UP000675163"/>
    </source>
</evidence>
<dbReference type="AlphaFoldDB" id="A0A940T298"/>
<comment type="caution">
    <text evidence="1">The sequence shown here is derived from an EMBL/GenBank/DDBJ whole genome shotgun (WGS) entry which is preliminary data.</text>
</comment>
<keyword evidence="2" id="KW-1185">Reference proteome</keyword>
<evidence type="ECO:0008006" key="3">
    <source>
        <dbReference type="Google" id="ProtNLM"/>
    </source>
</evidence>
<organism evidence="1 2">
    <name type="scientific">Leucobacter exalbidus</name>
    <dbReference type="NCBI Taxonomy" id="662960"/>
    <lineage>
        <taxon>Bacteria</taxon>
        <taxon>Bacillati</taxon>
        <taxon>Actinomycetota</taxon>
        <taxon>Actinomycetes</taxon>
        <taxon>Micrococcales</taxon>
        <taxon>Microbacteriaceae</taxon>
        <taxon>Leucobacter</taxon>
    </lineage>
</organism>
<dbReference type="Proteomes" id="UP000675163">
    <property type="component" value="Unassembled WGS sequence"/>
</dbReference>
<dbReference type="Pfam" id="PF11305">
    <property type="entry name" value="DUF3107"/>
    <property type="match status" value="1"/>
</dbReference>
<name>A0A940T298_9MICO</name>